<proteinExistence type="predicted"/>
<keyword evidence="3" id="KW-1185">Reference proteome</keyword>
<reference evidence="3" key="1">
    <citation type="journal article" date="2019" name="Int. J. Syst. Evol. Microbiol.">
        <title>The Global Catalogue of Microorganisms (GCM) 10K type strain sequencing project: providing services to taxonomists for standard genome sequencing and annotation.</title>
        <authorList>
            <consortium name="The Broad Institute Genomics Platform"/>
            <consortium name="The Broad Institute Genome Sequencing Center for Infectious Disease"/>
            <person name="Wu L."/>
            <person name="Ma J."/>
        </authorList>
    </citation>
    <scope>NUCLEOTIDE SEQUENCE [LARGE SCALE GENOMIC DNA]</scope>
    <source>
        <strain evidence="3">CGMCC 4.7152</strain>
    </source>
</reference>
<evidence type="ECO:0000259" key="1">
    <source>
        <dbReference type="Pfam" id="PF01814"/>
    </source>
</evidence>
<dbReference type="CDD" id="cd07812">
    <property type="entry name" value="SRPBCC"/>
    <property type="match status" value="1"/>
</dbReference>
<dbReference type="InterPro" id="IPR012312">
    <property type="entry name" value="Hemerythrin-like"/>
</dbReference>
<sequence>MTDQSGYLLMHAAIRGELDRLAELAVGLAAGERRPGPRQLAALRAHVGDVIEAIHHHHTGEDGFLWPMLLEATGPNAELEALSGDHGELDPLMDAIRSALETRDFDALKTAAVRLRDLMVEHLAEEEAVVVPIVAERITPQRHAAMEKAMRKALPVRMGFVVPWVMAADAALAERVLRTGGLPLRLILATTRGRYARRLQDAYADLAPAEPVVSMTARAEVVIPVPPAEVYAAVADVTRMGRWSPECYRCEWDDAATGAVRGARFRGSSRSGGVRWTRECVVLAAEPGVEFAFRTLRRGRFPDSTTWRFALTAVPGGTRLVQTMALSAGRGVLAFERLSGRDKAMPQAMAATLDRIRAELASKPYVRIV</sequence>
<evidence type="ECO:0000313" key="2">
    <source>
        <dbReference type="EMBL" id="MFC5003870.1"/>
    </source>
</evidence>
<dbReference type="RefSeq" id="WP_380123219.1">
    <property type="nucleotide sequence ID" value="NZ_JBHSIU010000054.1"/>
</dbReference>
<dbReference type="InterPro" id="IPR019587">
    <property type="entry name" value="Polyketide_cyclase/dehydratase"/>
</dbReference>
<accession>A0ABV9W5D1</accession>
<dbReference type="EMBL" id="JBHSIU010000054">
    <property type="protein sequence ID" value="MFC5003870.1"/>
    <property type="molecule type" value="Genomic_DNA"/>
</dbReference>
<protein>
    <submittedName>
        <fullName evidence="2">SRPBCC family protein</fullName>
    </submittedName>
</protein>
<gene>
    <name evidence="2" type="ORF">ACFPIJ_39355</name>
</gene>
<feature type="domain" description="Hemerythrin-like" evidence="1">
    <location>
        <begin position="10"/>
        <end position="133"/>
    </location>
</feature>
<dbReference type="Pfam" id="PF01814">
    <property type="entry name" value="Hemerythrin"/>
    <property type="match status" value="1"/>
</dbReference>
<name>A0ABV9W5D1_9ACTN</name>
<comment type="caution">
    <text evidence="2">The sequence shown here is derived from an EMBL/GenBank/DDBJ whole genome shotgun (WGS) entry which is preliminary data.</text>
</comment>
<dbReference type="CDD" id="cd12108">
    <property type="entry name" value="Hr-like"/>
    <property type="match status" value="1"/>
</dbReference>
<evidence type="ECO:0000313" key="3">
    <source>
        <dbReference type="Proteomes" id="UP001595912"/>
    </source>
</evidence>
<dbReference type="Gene3D" id="1.20.120.520">
    <property type="entry name" value="nmb1532 protein domain like"/>
    <property type="match status" value="1"/>
</dbReference>
<dbReference type="SUPFAM" id="SSF55961">
    <property type="entry name" value="Bet v1-like"/>
    <property type="match status" value="1"/>
</dbReference>
<dbReference type="Gene3D" id="3.30.530.20">
    <property type="match status" value="1"/>
</dbReference>
<organism evidence="2 3">
    <name type="scientific">Dactylosporangium cerinum</name>
    <dbReference type="NCBI Taxonomy" id="1434730"/>
    <lineage>
        <taxon>Bacteria</taxon>
        <taxon>Bacillati</taxon>
        <taxon>Actinomycetota</taxon>
        <taxon>Actinomycetes</taxon>
        <taxon>Micromonosporales</taxon>
        <taxon>Micromonosporaceae</taxon>
        <taxon>Dactylosporangium</taxon>
    </lineage>
</organism>
<dbReference type="Pfam" id="PF10604">
    <property type="entry name" value="Polyketide_cyc2"/>
    <property type="match status" value="1"/>
</dbReference>
<dbReference type="InterPro" id="IPR023393">
    <property type="entry name" value="START-like_dom_sf"/>
</dbReference>
<dbReference type="Proteomes" id="UP001595912">
    <property type="component" value="Unassembled WGS sequence"/>
</dbReference>